<keyword evidence="2" id="KW-0479">Metal-binding</keyword>
<evidence type="ECO:0000313" key="7">
    <source>
        <dbReference type="EMBL" id="GAA3357961.1"/>
    </source>
</evidence>
<dbReference type="Gene3D" id="2.60.40.420">
    <property type="entry name" value="Cupredoxins - blue copper proteins"/>
    <property type="match status" value="3"/>
</dbReference>
<name>A0ABP6RS44_9PSEU</name>
<gene>
    <name evidence="7" type="ORF">GCM10020366_28110</name>
</gene>
<dbReference type="InterPro" id="IPR011707">
    <property type="entry name" value="Cu-oxidase-like_N"/>
</dbReference>
<dbReference type="SUPFAM" id="SSF49503">
    <property type="entry name" value="Cupredoxins"/>
    <property type="match status" value="2"/>
</dbReference>
<proteinExistence type="inferred from homology"/>
<feature type="compositionally biased region" description="Pro residues" evidence="4">
    <location>
        <begin position="104"/>
        <end position="114"/>
    </location>
</feature>
<evidence type="ECO:0000256" key="4">
    <source>
        <dbReference type="SAM" id="MobiDB-lite"/>
    </source>
</evidence>
<dbReference type="InterPro" id="IPR002355">
    <property type="entry name" value="Cu_oxidase_Cu_BS"/>
</dbReference>
<feature type="domain" description="Plastocyanin-like" evidence="5">
    <location>
        <begin position="458"/>
        <end position="585"/>
    </location>
</feature>
<dbReference type="EMBL" id="BAAAYK010000038">
    <property type="protein sequence ID" value="GAA3357961.1"/>
    <property type="molecule type" value="Genomic_DNA"/>
</dbReference>
<dbReference type="InterPro" id="IPR008972">
    <property type="entry name" value="Cupredoxin"/>
</dbReference>
<dbReference type="InterPro" id="IPR033138">
    <property type="entry name" value="Cu_oxidase_CS"/>
</dbReference>
<dbReference type="Pfam" id="PF07731">
    <property type="entry name" value="Cu-oxidase_2"/>
    <property type="match status" value="1"/>
</dbReference>
<feature type="domain" description="Plastocyanin-like" evidence="6">
    <location>
        <begin position="147"/>
        <end position="214"/>
    </location>
</feature>
<keyword evidence="8" id="KW-1185">Reference proteome</keyword>
<sequence length="606" mass="66167">MVEISTRPSVAEFRGPTFGLTKFLDPLPVPPVLRPTAHGCDADLTIRAITARARLHGELPETVLWTYDGHFPGPTIEVRRDRMLRVAWTNEITGTMPLTAVRVPQPPAGTPPEELPANRPGYPRNPDGSPADGAAFVDGVAELPAWLVTHLHGADANAGSDGWAHNAVLRGHSQLTEHPNRQAAAALWYHDHAMAVTRWNVHAGLFGAYLLRDDRERALGLPDGEREVPLLICDRNLDTDAAGELTGRLLFKVPAIGTAMIPFTGPFTLVNGMIWPHLEVDAAAYRFRVVNTSNARFYRLNLVGEDGEPANAVVRQIGTDGGLLPRPVPLPADGLVLAPAERADLVVDFGRVRGRLRLTNTAADAALEPDVMQFRVRGGRAQDTSRLPDVLSAGPERIAHLPGEHDQVWVGLVPPGTGGEAHPQLWELRELAAHEVPPLPAAGVVQVTDPRTGRTRTFRQVASLFDDTVSVFIAHDAVVEWNFISFGGPPHPMHVHLVQFRIQARRRFTADFDVALGGTRSPADGFTDVPLEDFERGRKDTAVVGGGEWVSVLARFGASTGQFMYHCHILDHEDEGMMRPFVVHPPEVARFHPHPGSHPHEPYRGA</sequence>
<evidence type="ECO:0000259" key="6">
    <source>
        <dbReference type="Pfam" id="PF07732"/>
    </source>
</evidence>
<dbReference type="RefSeq" id="WP_344926922.1">
    <property type="nucleotide sequence ID" value="NZ_BAAAYK010000038.1"/>
</dbReference>
<comment type="caution">
    <text evidence="7">The sequence shown here is derived from an EMBL/GenBank/DDBJ whole genome shotgun (WGS) entry which is preliminary data.</text>
</comment>
<evidence type="ECO:0000313" key="8">
    <source>
        <dbReference type="Proteomes" id="UP001500483"/>
    </source>
</evidence>
<dbReference type="PROSITE" id="PS00079">
    <property type="entry name" value="MULTICOPPER_OXIDASE1"/>
    <property type="match status" value="1"/>
</dbReference>
<evidence type="ECO:0000256" key="2">
    <source>
        <dbReference type="ARBA" id="ARBA00022723"/>
    </source>
</evidence>
<dbReference type="InterPro" id="IPR045087">
    <property type="entry name" value="Cu-oxidase_fam"/>
</dbReference>
<reference evidence="8" key="1">
    <citation type="journal article" date="2019" name="Int. J. Syst. Evol. Microbiol.">
        <title>The Global Catalogue of Microorganisms (GCM) 10K type strain sequencing project: providing services to taxonomists for standard genome sequencing and annotation.</title>
        <authorList>
            <consortium name="The Broad Institute Genomics Platform"/>
            <consortium name="The Broad Institute Genome Sequencing Center for Infectious Disease"/>
            <person name="Wu L."/>
            <person name="Ma J."/>
        </authorList>
    </citation>
    <scope>NUCLEOTIDE SEQUENCE [LARGE SCALE GENOMIC DNA]</scope>
    <source>
        <strain evidence="8">JCM 9687</strain>
    </source>
</reference>
<dbReference type="Proteomes" id="UP001500483">
    <property type="component" value="Unassembled WGS sequence"/>
</dbReference>
<feature type="region of interest" description="Disordered" evidence="4">
    <location>
        <begin position="100"/>
        <end position="131"/>
    </location>
</feature>
<protein>
    <submittedName>
        <fullName evidence="7">Multicopper oxidase domain-containing protein</fullName>
    </submittedName>
</protein>
<dbReference type="Pfam" id="PF07732">
    <property type="entry name" value="Cu-oxidase_3"/>
    <property type="match status" value="1"/>
</dbReference>
<evidence type="ECO:0000256" key="1">
    <source>
        <dbReference type="ARBA" id="ARBA00010609"/>
    </source>
</evidence>
<evidence type="ECO:0000256" key="3">
    <source>
        <dbReference type="ARBA" id="ARBA00023002"/>
    </source>
</evidence>
<evidence type="ECO:0000259" key="5">
    <source>
        <dbReference type="Pfam" id="PF07731"/>
    </source>
</evidence>
<accession>A0ABP6RS44</accession>
<dbReference type="PROSITE" id="PS00080">
    <property type="entry name" value="MULTICOPPER_OXIDASE2"/>
    <property type="match status" value="1"/>
</dbReference>
<organism evidence="7 8">
    <name type="scientific">Saccharopolyspora gregorii</name>
    <dbReference type="NCBI Taxonomy" id="33914"/>
    <lineage>
        <taxon>Bacteria</taxon>
        <taxon>Bacillati</taxon>
        <taxon>Actinomycetota</taxon>
        <taxon>Actinomycetes</taxon>
        <taxon>Pseudonocardiales</taxon>
        <taxon>Pseudonocardiaceae</taxon>
        <taxon>Saccharopolyspora</taxon>
    </lineage>
</organism>
<keyword evidence="3" id="KW-0560">Oxidoreductase</keyword>
<dbReference type="PANTHER" id="PTHR48267">
    <property type="entry name" value="CUPREDOXIN SUPERFAMILY PROTEIN"/>
    <property type="match status" value="1"/>
</dbReference>
<dbReference type="InterPro" id="IPR011706">
    <property type="entry name" value="Cu-oxidase_C"/>
</dbReference>
<dbReference type="PANTHER" id="PTHR48267:SF1">
    <property type="entry name" value="BILIRUBIN OXIDASE"/>
    <property type="match status" value="1"/>
</dbReference>
<comment type="similarity">
    <text evidence="1">Belongs to the multicopper oxidase family.</text>
</comment>